<keyword evidence="6" id="KW-0131">Cell cycle</keyword>
<keyword evidence="3" id="KW-0498">Mitosis</keyword>
<dbReference type="AlphaFoldDB" id="A0A9P6YDQ2"/>
<evidence type="ECO:0000256" key="7">
    <source>
        <dbReference type="PROSITE-ProRule" id="PRU00339"/>
    </source>
</evidence>
<dbReference type="PANTHER" id="PTHR12558">
    <property type="entry name" value="CELL DIVISION CYCLE 16,23,27"/>
    <property type="match status" value="1"/>
</dbReference>
<dbReference type="PANTHER" id="PTHR12558:SF9">
    <property type="entry name" value="CELL DIVISION CYCLE PROTEIN 16 HOMOLOG"/>
    <property type="match status" value="1"/>
</dbReference>
<dbReference type="EMBL" id="JAANIT010000679">
    <property type="protein sequence ID" value="KAG1545372.1"/>
    <property type="molecule type" value="Genomic_DNA"/>
</dbReference>
<dbReference type="Gene3D" id="1.25.40.10">
    <property type="entry name" value="Tetratricopeptide repeat domain"/>
    <property type="match status" value="1"/>
</dbReference>
<feature type="region of interest" description="Disordered" evidence="8">
    <location>
        <begin position="1"/>
        <end position="31"/>
    </location>
</feature>
<gene>
    <name evidence="9" type="ORF">G6F51_005507</name>
</gene>
<accession>A0A9P6YDQ2</accession>
<dbReference type="Pfam" id="PF13431">
    <property type="entry name" value="TPR_17"/>
    <property type="match status" value="1"/>
</dbReference>
<dbReference type="Proteomes" id="UP000717996">
    <property type="component" value="Unassembled WGS sequence"/>
</dbReference>
<evidence type="ECO:0000256" key="1">
    <source>
        <dbReference type="ARBA" id="ARBA00022618"/>
    </source>
</evidence>
<keyword evidence="5 7" id="KW-0802">TPR repeat</keyword>
<dbReference type="InterPro" id="IPR019734">
    <property type="entry name" value="TPR_rpt"/>
</dbReference>
<dbReference type="GO" id="GO:0051301">
    <property type="term" value="P:cell division"/>
    <property type="evidence" value="ECO:0007669"/>
    <property type="project" value="UniProtKB-KW"/>
</dbReference>
<reference evidence="9" key="1">
    <citation type="journal article" date="2020" name="Microb. Genom.">
        <title>Genetic diversity of clinical and environmental Mucorales isolates obtained from an investigation of mucormycosis cases among solid organ transplant recipients.</title>
        <authorList>
            <person name="Nguyen M.H."/>
            <person name="Kaul D."/>
            <person name="Muto C."/>
            <person name="Cheng S.J."/>
            <person name="Richter R.A."/>
            <person name="Bruno V.M."/>
            <person name="Liu G."/>
            <person name="Beyhan S."/>
            <person name="Sundermann A.J."/>
            <person name="Mounaud S."/>
            <person name="Pasculle A.W."/>
            <person name="Nierman W.C."/>
            <person name="Driscoll E."/>
            <person name="Cumbie R."/>
            <person name="Clancy C.J."/>
            <person name="Dupont C.L."/>
        </authorList>
    </citation>
    <scope>NUCLEOTIDE SEQUENCE</scope>
    <source>
        <strain evidence="9">GL16</strain>
    </source>
</reference>
<dbReference type="GO" id="GO:0005680">
    <property type="term" value="C:anaphase-promoting complex"/>
    <property type="evidence" value="ECO:0007669"/>
    <property type="project" value="TreeGrafter"/>
</dbReference>
<dbReference type="Pfam" id="PF12895">
    <property type="entry name" value="ANAPC3"/>
    <property type="match status" value="1"/>
</dbReference>
<evidence type="ECO:0000256" key="8">
    <source>
        <dbReference type="SAM" id="MobiDB-lite"/>
    </source>
</evidence>
<organism evidence="9 10">
    <name type="scientific">Rhizopus oryzae</name>
    <name type="common">Mucormycosis agent</name>
    <name type="synonym">Rhizopus arrhizus var. delemar</name>
    <dbReference type="NCBI Taxonomy" id="64495"/>
    <lineage>
        <taxon>Eukaryota</taxon>
        <taxon>Fungi</taxon>
        <taxon>Fungi incertae sedis</taxon>
        <taxon>Mucoromycota</taxon>
        <taxon>Mucoromycotina</taxon>
        <taxon>Mucoromycetes</taxon>
        <taxon>Mucorales</taxon>
        <taxon>Mucorineae</taxon>
        <taxon>Rhizopodaceae</taxon>
        <taxon>Rhizopus</taxon>
    </lineage>
</organism>
<dbReference type="GO" id="GO:0005737">
    <property type="term" value="C:cytoplasm"/>
    <property type="evidence" value="ECO:0007669"/>
    <property type="project" value="TreeGrafter"/>
</dbReference>
<dbReference type="SMART" id="SM00028">
    <property type="entry name" value="TPR"/>
    <property type="match status" value="9"/>
</dbReference>
<dbReference type="Pfam" id="PF13181">
    <property type="entry name" value="TPR_8"/>
    <property type="match status" value="2"/>
</dbReference>
<dbReference type="OrthoDB" id="10006270at2759"/>
<keyword evidence="2" id="KW-0677">Repeat</keyword>
<evidence type="ECO:0000313" key="9">
    <source>
        <dbReference type="EMBL" id="KAG1545372.1"/>
    </source>
</evidence>
<proteinExistence type="predicted"/>
<protein>
    <submittedName>
        <fullName evidence="9">Uncharacterized protein</fullName>
    </submittedName>
</protein>
<evidence type="ECO:0000256" key="2">
    <source>
        <dbReference type="ARBA" id="ARBA00022737"/>
    </source>
</evidence>
<name>A0A9P6YDQ2_RHIOR</name>
<sequence length="669" mass="77734">MNPRSRTTPIRNPFQTPPRQTITSDTEFSPYPLRYEPHSPYEEELLTRHDQSSTLSAEVERHQTREERLRILRQDALNYHLPGAACFIGEKLMATTDSLNDIYQIALVYYQERQYERAIEILNKKQTINKSVKARYLAALCSLALGNARDVLDYLGKKNPFSGKNTVAGLSSSFTRDTLQESDSEGNIKLESVMCYVRGKAYMLLKDIDNARECFKEALSVDLKCYDALEALVKYNLMGEQAEWEFVMTLPFDDHCGQDAEYFRYLYGLKLKKDILSGKKMDSEAGNLSKSLDVQQSIAERYFSEGRYELCLSTCKQIKSQDPYFKESIHMHLACLYELDLKTELYEYAQELVNKSGHDDVAWYAVGLYYLYIKKNQDAKRYFIQAINNNQFAQHSWLGYAHAFSAEKDHEQAIQAYMTCIKHIPGSYIPLMQIAMEYMELNNMDAAYEYFNRSLGKNNNDPYLYNELGVYYYKKGAYVQAREHLHTALRLAKQRRYKKTILWEKIWCNLGHVYRHEPLKNEDRALACFENALTQNPNNADARASMGMIYQLKGCTAKAIHAYHQALANSPNDLMIQELLDVSLEINSHTSYRDTYPLLEDTFDIFQMADSLQHTTDEVDMELNEAHWVDKTVEMTKEKDLARHIEAMIEEESVLKDEGDLIDLRQKWL</sequence>
<keyword evidence="4" id="KW-0833">Ubl conjugation pathway</keyword>
<evidence type="ECO:0000256" key="4">
    <source>
        <dbReference type="ARBA" id="ARBA00022786"/>
    </source>
</evidence>
<feature type="compositionally biased region" description="Polar residues" evidence="8">
    <location>
        <begin position="1"/>
        <end position="27"/>
    </location>
</feature>
<feature type="repeat" description="TPR" evidence="7">
    <location>
        <begin position="462"/>
        <end position="495"/>
    </location>
</feature>
<dbReference type="SUPFAM" id="SSF48452">
    <property type="entry name" value="TPR-like"/>
    <property type="match status" value="2"/>
</dbReference>
<evidence type="ECO:0000313" key="10">
    <source>
        <dbReference type="Proteomes" id="UP000717996"/>
    </source>
</evidence>
<dbReference type="Pfam" id="PF13432">
    <property type="entry name" value="TPR_16"/>
    <property type="match status" value="1"/>
</dbReference>
<comment type="caution">
    <text evidence="9">The sequence shown here is derived from an EMBL/GenBank/DDBJ whole genome shotgun (WGS) entry which is preliminary data.</text>
</comment>
<dbReference type="GO" id="GO:0031145">
    <property type="term" value="P:anaphase-promoting complex-dependent catabolic process"/>
    <property type="evidence" value="ECO:0007669"/>
    <property type="project" value="TreeGrafter"/>
</dbReference>
<dbReference type="PROSITE" id="PS50005">
    <property type="entry name" value="TPR"/>
    <property type="match status" value="2"/>
</dbReference>
<dbReference type="GO" id="GO:0016567">
    <property type="term" value="P:protein ubiquitination"/>
    <property type="evidence" value="ECO:0007669"/>
    <property type="project" value="TreeGrafter"/>
</dbReference>
<evidence type="ECO:0000256" key="6">
    <source>
        <dbReference type="ARBA" id="ARBA00023306"/>
    </source>
</evidence>
<evidence type="ECO:0000256" key="3">
    <source>
        <dbReference type="ARBA" id="ARBA00022776"/>
    </source>
</evidence>
<evidence type="ECO:0000256" key="5">
    <source>
        <dbReference type="ARBA" id="ARBA00022803"/>
    </source>
</evidence>
<feature type="repeat" description="TPR" evidence="7">
    <location>
        <begin position="540"/>
        <end position="573"/>
    </location>
</feature>
<keyword evidence="1" id="KW-0132">Cell division</keyword>
<dbReference type="GO" id="GO:0045842">
    <property type="term" value="P:positive regulation of mitotic metaphase/anaphase transition"/>
    <property type="evidence" value="ECO:0007669"/>
    <property type="project" value="TreeGrafter"/>
</dbReference>
<dbReference type="InterPro" id="IPR011990">
    <property type="entry name" value="TPR-like_helical_dom_sf"/>
</dbReference>